<reference evidence="13 14" key="1">
    <citation type="submission" date="2014-05" db="EMBL/GenBank/DDBJ databases">
        <title>Cellulosimicrobium funkei U11 genome.</title>
        <authorList>
            <person name="Hu C."/>
            <person name="Gong Y."/>
            <person name="Wan W."/>
            <person name="Jiang M."/>
        </authorList>
    </citation>
    <scope>NUCLEOTIDE SEQUENCE [LARGE SCALE GENOMIC DNA]</scope>
    <source>
        <strain evidence="13 14">U11</strain>
    </source>
</reference>
<dbReference type="AlphaFoldDB" id="A0A0H2L653"/>
<evidence type="ECO:0000256" key="6">
    <source>
        <dbReference type="ARBA" id="ARBA00022801"/>
    </source>
</evidence>
<dbReference type="Pfam" id="PF00905">
    <property type="entry name" value="Transpeptidase"/>
    <property type="match status" value="1"/>
</dbReference>
<evidence type="ECO:0000256" key="7">
    <source>
        <dbReference type="ARBA" id="ARBA00023136"/>
    </source>
</evidence>
<evidence type="ECO:0000256" key="2">
    <source>
        <dbReference type="ARBA" id="ARBA00007171"/>
    </source>
</evidence>
<accession>A0A0H2L653</accession>
<dbReference type="PANTHER" id="PTHR30627:SF24">
    <property type="entry name" value="PENICILLIN-BINDING PROTEIN 4B"/>
    <property type="match status" value="1"/>
</dbReference>
<protein>
    <recommendedName>
        <fullName evidence="4 9">Beta-lactamase</fullName>
        <ecNumber evidence="4 9">3.5.2.6</ecNumber>
    </recommendedName>
</protein>
<dbReference type="SUPFAM" id="SSF56601">
    <property type="entry name" value="beta-lactamase/transpeptidase-like"/>
    <property type="match status" value="1"/>
</dbReference>
<sequence>MSSVAHDHGRTTTQGRPRVRHRAVRWASAAALAPVLALPLAACTPDRPEAQDAADALAHAIQAGDVSGLEFRNGAATDVQGHLEAVLEPLAPYERTVEVSQVDVVEEGDDAGDRATATLAYRWEVAGEQAWEYTTTAELSFAEAADGEDGPGAWDVVWEPDVLVPELGQGDRIAVNRVPAVRAGILGADDVPIVQDRPVYRIGVDKTLVASGAWDRAARELAAVVGLDPEEYAQRVAGAGEKAFVEAITVRTEDTAGVDVDAARGVDGVRVVDDELPLAPTREFARPILGRVGDATAEIVEESEGAVAAGDQVGLSGLQRQYDEQLRGVPGLSIEVVPGEGDAEGETTEVFAVDPVDGIPLSTTLRPDMQVAAEAVLAGQGPSAIVAIQPSTGAVLAAASSTAGEGLSTATTGQYAPGSTFKVATTLAMLRAGLTPDTTVACPPTISVDGREFQNVPGYPTAALGDVPLRTAFANSCNTAMIGQRDTVTQQALHDAAASLGLGVESELGAPAFFGDVPTDSQGTEHAASMIGQGKVQASPLAMATVAASVAAGHTVSPVMVHPDVQTVADEEPAGTLTEEEATTLRGLMRAVVTEGSASVLQDLPGEPGAKTGTAQYGDGSQSHAWMIATQGDLAVAVFVETGDGGAVTAGPLMHAFLDAPNG</sequence>
<dbReference type="SUPFAM" id="SSF56519">
    <property type="entry name" value="Penicillin binding protein dimerisation domain"/>
    <property type="match status" value="1"/>
</dbReference>
<feature type="domain" description="Penicillin-binding protein transpeptidase" evidence="11">
    <location>
        <begin position="384"/>
        <end position="656"/>
    </location>
</feature>
<keyword evidence="5" id="KW-0732">Signal</keyword>
<evidence type="ECO:0000313" key="13">
    <source>
        <dbReference type="EMBL" id="KLN35642.1"/>
    </source>
</evidence>
<name>A0A0H2L653_9MICO</name>
<dbReference type="RefSeq" id="WP_231581724.1">
    <property type="nucleotide sequence ID" value="NZ_JNBQ01000003.1"/>
</dbReference>
<dbReference type="Pfam" id="PF03717">
    <property type="entry name" value="PBP_dimer"/>
    <property type="match status" value="1"/>
</dbReference>
<dbReference type="PATRIC" id="fig|264251.5.peg.1025"/>
<evidence type="ECO:0000256" key="4">
    <source>
        <dbReference type="ARBA" id="ARBA00012865"/>
    </source>
</evidence>
<feature type="region of interest" description="Disordered" evidence="10">
    <location>
        <begin position="1"/>
        <end position="20"/>
    </location>
</feature>
<dbReference type="GO" id="GO:0008658">
    <property type="term" value="F:penicillin binding"/>
    <property type="evidence" value="ECO:0007669"/>
    <property type="project" value="InterPro"/>
</dbReference>
<evidence type="ECO:0000256" key="5">
    <source>
        <dbReference type="ARBA" id="ARBA00022729"/>
    </source>
</evidence>
<dbReference type="Gene3D" id="3.90.1310.10">
    <property type="entry name" value="Penicillin-binding protein 2a (Domain 2)"/>
    <property type="match status" value="1"/>
</dbReference>
<evidence type="ECO:0000256" key="8">
    <source>
        <dbReference type="ARBA" id="ARBA00023251"/>
    </source>
</evidence>
<evidence type="ECO:0000313" key="14">
    <source>
        <dbReference type="Proteomes" id="UP000035265"/>
    </source>
</evidence>
<dbReference type="GO" id="GO:0071555">
    <property type="term" value="P:cell wall organization"/>
    <property type="evidence" value="ECO:0007669"/>
    <property type="project" value="TreeGrafter"/>
</dbReference>
<evidence type="ECO:0000259" key="11">
    <source>
        <dbReference type="Pfam" id="PF00905"/>
    </source>
</evidence>
<dbReference type="InterPro" id="IPR001460">
    <property type="entry name" value="PCN-bd_Tpept"/>
</dbReference>
<feature type="domain" description="Penicillin-binding protein dimerisation" evidence="12">
    <location>
        <begin position="178"/>
        <end position="342"/>
    </location>
</feature>
<proteinExistence type="inferred from homology"/>
<comment type="catalytic activity">
    <reaction evidence="9">
        <text>a beta-lactam + H2O = a substituted beta-amino acid</text>
        <dbReference type="Rhea" id="RHEA:20401"/>
        <dbReference type="ChEBI" id="CHEBI:15377"/>
        <dbReference type="ChEBI" id="CHEBI:35627"/>
        <dbReference type="ChEBI" id="CHEBI:140347"/>
        <dbReference type="EC" id="3.5.2.6"/>
    </reaction>
</comment>
<dbReference type="Gene3D" id="3.40.710.10">
    <property type="entry name" value="DD-peptidase/beta-lactamase superfamily"/>
    <property type="match status" value="1"/>
</dbReference>
<keyword evidence="14" id="KW-1185">Reference proteome</keyword>
<dbReference type="GO" id="GO:0008800">
    <property type="term" value="F:beta-lactamase activity"/>
    <property type="evidence" value="ECO:0007669"/>
    <property type="project" value="UniProtKB-UniRule"/>
</dbReference>
<organism evidence="13 14">
    <name type="scientific">Cellulosimicrobium funkei</name>
    <dbReference type="NCBI Taxonomy" id="264251"/>
    <lineage>
        <taxon>Bacteria</taxon>
        <taxon>Bacillati</taxon>
        <taxon>Actinomycetota</taxon>
        <taxon>Actinomycetes</taxon>
        <taxon>Micrococcales</taxon>
        <taxon>Promicromonosporaceae</taxon>
        <taxon>Cellulosimicrobium</taxon>
    </lineage>
</organism>
<dbReference type="InterPro" id="IPR012338">
    <property type="entry name" value="Beta-lactam/transpept-like"/>
</dbReference>
<dbReference type="GO" id="GO:0046677">
    <property type="term" value="P:response to antibiotic"/>
    <property type="evidence" value="ECO:0007669"/>
    <property type="project" value="UniProtKB-UniRule"/>
</dbReference>
<dbReference type="PROSITE" id="PS00337">
    <property type="entry name" value="BETA_LACTAMASE_D"/>
    <property type="match status" value="1"/>
</dbReference>
<dbReference type="InterPro" id="IPR002137">
    <property type="entry name" value="Beta-lactam_class-D_AS"/>
</dbReference>
<comment type="similarity">
    <text evidence="3 9">Belongs to the class-D beta-lactamase family.</text>
</comment>
<dbReference type="GO" id="GO:0017001">
    <property type="term" value="P:antibiotic catabolic process"/>
    <property type="evidence" value="ECO:0007669"/>
    <property type="project" value="InterPro"/>
</dbReference>
<comment type="similarity">
    <text evidence="2">Belongs to the transpeptidase family.</text>
</comment>
<dbReference type="InterPro" id="IPR005311">
    <property type="entry name" value="PBP_dimer"/>
</dbReference>
<evidence type="ECO:0000256" key="1">
    <source>
        <dbReference type="ARBA" id="ARBA00004370"/>
    </source>
</evidence>
<dbReference type="GO" id="GO:0071972">
    <property type="term" value="F:peptidoglycan L,D-transpeptidase activity"/>
    <property type="evidence" value="ECO:0007669"/>
    <property type="project" value="TreeGrafter"/>
</dbReference>
<evidence type="ECO:0000256" key="10">
    <source>
        <dbReference type="SAM" id="MobiDB-lite"/>
    </source>
</evidence>
<dbReference type="EMBL" id="JNBQ01000003">
    <property type="protein sequence ID" value="KLN35642.1"/>
    <property type="molecule type" value="Genomic_DNA"/>
</dbReference>
<feature type="compositionally biased region" description="Basic and acidic residues" evidence="10">
    <location>
        <begin position="1"/>
        <end position="10"/>
    </location>
</feature>
<keyword evidence="7" id="KW-0472">Membrane</keyword>
<dbReference type="Proteomes" id="UP000035265">
    <property type="component" value="Unassembled WGS sequence"/>
</dbReference>
<dbReference type="GO" id="GO:0005886">
    <property type="term" value="C:plasma membrane"/>
    <property type="evidence" value="ECO:0007669"/>
    <property type="project" value="TreeGrafter"/>
</dbReference>
<gene>
    <name evidence="13" type="ORF">FB00_04985</name>
</gene>
<dbReference type="EC" id="3.5.2.6" evidence="4 9"/>
<comment type="caution">
    <text evidence="13">The sequence shown here is derived from an EMBL/GenBank/DDBJ whole genome shotgun (WGS) entry which is preliminary data.</text>
</comment>
<evidence type="ECO:0000259" key="12">
    <source>
        <dbReference type="Pfam" id="PF03717"/>
    </source>
</evidence>
<dbReference type="STRING" id="264251.FB00_04985"/>
<keyword evidence="8 9" id="KW-0046">Antibiotic resistance</keyword>
<comment type="subcellular location">
    <subcellularLocation>
        <location evidence="1">Membrane</location>
    </subcellularLocation>
</comment>
<keyword evidence="6 9" id="KW-0378">Hydrolase</keyword>
<evidence type="ECO:0000256" key="9">
    <source>
        <dbReference type="RuleBase" id="RU361140"/>
    </source>
</evidence>
<dbReference type="InterPro" id="IPR036138">
    <property type="entry name" value="PBP_dimer_sf"/>
</dbReference>
<dbReference type="PANTHER" id="PTHR30627">
    <property type="entry name" value="PEPTIDOGLYCAN D,D-TRANSPEPTIDASE"/>
    <property type="match status" value="1"/>
</dbReference>
<dbReference type="InterPro" id="IPR050515">
    <property type="entry name" value="Beta-lactam/transpept"/>
</dbReference>
<evidence type="ECO:0000256" key="3">
    <source>
        <dbReference type="ARBA" id="ARBA00007898"/>
    </source>
</evidence>